<evidence type="ECO:0008006" key="3">
    <source>
        <dbReference type="Google" id="ProtNLM"/>
    </source>
</evidence>
<keyword evidence="2" id="KW-1185">Reference proteome</keyword>
<dbReference type="Proteomes" id="UP000249688">
    <property type="component" value="Unassembled WGS sequence"/>
</dbReference>
<dbReference type="AlphaFoldDB" id="A0A2W7K0E7"/>
<reference evidence="1 2" key="1">
    <citation type="submission" date="2018-06" db="EMBL/GenBank/DDBJ databases">
        <title>Genomic Encyclopedia of Archaeal and Bacterial Type Strains, Phase II (KMG-II): from individual species to whole genera.</title>
        <authorList>
            <person name="Goeker M."/>
        </authorList>
    </citation>
    <scope>NUCLEOTIDE SEQUENCE [LARGE SCALE GENOMIC DNA]</scope>
    <source>
        <strain evidence="1 2">DSM 24525</strain>
    </source>
</reference>
<evidence type="ECO:0000313" key="1">
    <source>
        <dbReference type="EMBL" id="PZW41090.1"/>
    </source>
</evidence>
<organism evidence="1 2">
    <name type="scientific">Humitalea rosea</name>
    <dbReference type="NCBI Taxonomy" id="990373"/>
    <lineage>
        <taxon>Bacteria</taxon>
        <taxon>Pseudomonadati</taxon>
        <taxon>Pseudomonadota</taxon>
        <taxon>Alphaproteobacteria</taxon>
        <taxon>Acetobacterales</taxon>
        <taxon>Roseomonadaceae</taxon>
        <taxon>Humitalea</taxon>
    </lineage>
</organism>
<dbReference type="InterPro" id="IPR008320">
    <property type="entry name" value="UCP032025"/>
</dbReference>
<dbReference type="PIRSF" id="PIRSF032025">
    <property type="entry name" value="UCP032025"/>
    <property type="match status" value="1"/>
</dbReference>
<dbReference type="EMBL" id="QKYU01000022">
    <property type="protein sequence ID" value="PZW41090.1"/>
    <property type="molecule type" value="Genomic_DNA"/>
</dbReference>
<evidence type="ECO:0000313" key="2">
    <source>
        <dbReference type="Proteomes" id="UP000249688"/>
    </source>
</evidence>
<sequence length="144" mass="15773">MGSRVIHLLKLSVGTRDVAGLAEWQALRGVTDPPLRHQTRQKPKRSAEIEDGGSIYWVITGFVRVRQRILEIRDEAWDDGTSCAGLVLHPELIPVAARPVKPFQGWRYLAPEAAPPDIDPMAAAAGIDALPAELREALRALGLL</sequence>
<dbReference type="Pfam" id="PF07370">
    <property type="entry name" value="DUF1489"/>
    <property type="match status" value="1"/>
</dbReference>
<comment type="caution">
    <text evidence="1">The sequence shown here is derived from an EMBL/GenBank/DDBJ whole genome shotgun (WGS) entry which is preliminary data.</text>
</comment>
<protein>
    <recommendedName>
        <fullName evidence="3">DUF1489 family protein</fullName>
    </recommendedName>
</protein>
<gene>
    <name evidence="1" type="ORF">C8P66_12277</name>
</gene>
<accession>A0A2W7K0E7</accession>
<name>A0A2W7K0E7_9PROT</name>
<proteinExistence type="predicted"/>